<reference evidence="1 2" key="1">
    <citation type="submission" date="2023-02" db="EMBL/GenBank/DDBJ databases">
        <title>LHISI_Scaffold_Assembly.</title>
        <authorList>
            <person name="Stuart O.P."/>
            <person name="Cleave R."/>
            <person name="Magrath M.J.L."/>
            <person name="Mikheyev A.S."/>
        </authorList>
    </citation>
    <scope>NUCLEOTIDE SEQUENCE [LARGE SCALE GENOMIC DNA]</scope>
    <source>
        <strain evidence="1">Daus_M_001</strain>
        <tissue evidence="1">Leg muscle</tissue>
    </source>
</reference>
<protein>
    <submittedName>
        <fullName evidence="1">Uncharacterized protein</fullName>
    </submittedName>
</protein>
<sequence length="147" mass="15963">MLAEKPLALCIHCAVHALNLALQDSSKSTPLILAPKRRAVISQIATDHSLTSSGPRPLYPTRWTVREASLSGVLNLYTAVLNFLDTLAYDLSDIGRKARGLLDQLLQGNVLFGIRITQIVFSLTENLSNILQSKIQTVAGAKEAVNL</sequence>
<dbReference type="EMBL" id="JARBHB010000009">
    <property type="protein sequence ID" value="KAJ8876161.1"/>
    <property type="molecule type" value="Genomic_DNA"/>
</dbReference>
<accession>A0ABQ9GVV8</accession>
<dbReference type="Proteomes" id="UP001159363">
    <property type="component" value="Chromosome 8"/>
</dbReference>
<keyword evidence="2" id="KW-1185">Reference proteome</keyword>
<name>A0ABQ9GVV8_9NEOP</name>
<gene>
    <name evidence="1" type="ORF">PR048_024070</name>
</gene>
<proteinExistence type="predicted"/>
<evidence type="ECO:0000313" key="1">
    <source>
        <dbReference type="EMBL" id="KAJ8876161.1"/>
    </source>
</evidence>
<evidence type="ECO:0000313" key="2">
    <source>
        <dbReference type="Proteomes" id="UP001159363"/>
    </source>
</evidence>
<organism evidence="1 2">
    <name type="scientific">Dryococelus australis</name>
    <dbReference type="NCBI Taxonomy" id="614101"/>
    <lineage>
        <taxon>Eukaryota</taxon>
        <taxon>Metazoa</taxon>
        <taxon>Ecdysozoa</taxon>
        <taxon>Arthropoda</taxon>
        <taxon>Hexapoda</taxon>
        <taxon>Insecta</taxon>
        <taxon>Pterygota</taxon>
        <taxon>Neoptera</taxon>
        <taxon>Polyneoptera</taxon>
        <taxon>Phasmatodea</taxon>
        <taxon>Verophasmatodea</taxon>
        <taxon>Anareolatae</taxon>
        <taxon>Phasmatidae</taxon>
        <taxon>Eurycanthinae</taxon>
        <taxon>Dryococelus</taxon>
    </lineage>
</organism>
<comment type="caution">
    <text evidence="1">The sequence shown here is derived from an EMBL/GenBank/DDBJ whole genome shotgun (WGS) entry which is preliminary data.</text>
</comment>